<protein>
    <submittedName>
        <fullName evidence="3">DNA gyrase inhibitor YacG</fullName>
    </submittedName>
</protein>
<sequence>MERLNLKCPECKKSVHFEGNSYFPFCSERCQLIDLGAWLEGRYVISGNEDEIGTTDSSLLEEDPKIKKGET</sequence>
<reference evidence="3" key="1">
    <citation type="submission" date="2020-07" db="EMBL/GenBank/DDBJ databases">
        <title>Huge and variable diversity of episymbiotic CPR bacteria and DPANN archaea in groundwater ecosystems.</title>
        <authorList>
            <person name="He C.Y."/>
            <person name="Keren R."/>
            <person name="Whittaker M."/>
            <person name="Farag I.F."/>
            <person name="Doudna J."/>
            <person name="Cate J.H.D."/>
            <person name="Banfield J.F."/>
        </authorList>
    </citation>
    <scope>NUCLEOTIDE SEQUENCE</scope>
    <source>
        <strain evidence="3">NC_groundwater_1482_Ag_S-0.65um_47_24</strain>
    </source>
</reference>
<dbReference type="HAMAP" id="MF_00649">
    <property type="entry name" value="DNA_gyrase_inhibitor_YacG"/>
    <property type="match status" value="1"/>
</dbReference>
<dbReference type="AlphaFoldDB" id="A0A933GL18"/>
<dbReference type="GO" id="GO:0006355">
    <property type="term" value="P:regulation of DNA-templated transcription"/>
    <property type="evidence" value="ECO:0007669"/>
    <property type="project" value="InterPro"/>
</dbReference>
<dbReference type="PANTHER" id="PTHR36150">
    <property type="entry name" value="DNA GYRASE INHIBITOR YACG"/>
    <property type="match status" value="1"/>
</dbReference>
<evidence type="ECO:0000256" key="1">
    <source>
        <dbReference type="ARBA" id="ARBA00022723"/>
    </source>
</evidence>
<dbReference type="InterPro" id="IPR013088">
    <property type="entry name" value="Znf_NHR/GATA"/>
</dbReference>
<dbReference type="EMBL" id="JACQWF010000254">
    <property type="protein sequence ID" value="MBI4595837.1"/>
    <property type="molecule type" value="Genomic_DNA"/>
</dbReference>
<dbReference type="SUPFAM" id="SSF57716">
    <property type="entry name" value="Glucocorticoid receptor-like (DNA-binding domain)"/>
    <property type="match status" value="1"/>
</dbReference>
<proteinExistence type="inferred from homology"/>
<evidence type="ECO:0000313" key="3">
    <source>
        <dbReference type="EMBL" id="MBI4595837.1"/>
    </source>
</evidence>
<dbReference type="Pfam" id="PF03884">
    <property type="entry name" value="YacG"/>
    <property type="match status" value="1"/>
</dbReference>
<dbReference type="InterPro" id="IPR005584">
    <property type="entry name" value="DNA_gyrase_inhibitor_YacG"/>
</dbReference>
<dbReference type="Gene3D" id="3.30.50.10">
    <property type="entry name" value="Erythroid Transcription Factor GATA-1, subunit A"/>
    <property type="match status" value="1"/>
</dbReference>
<evidence type="ECO:0000313" key="4">
    <source>
        <dbReference type="Proteomes" id="UP000772181"/>
    </source>
</evidence>
<comment type="caution">
    <text evidence="3">The sequence shown here is derived from an EMBL/GenBank/DDBJ whole genome shotgun (WGS) entry which is preliminary data.</text>
</comment>
<gene>
    <name evidence="3" type="ORF">HY730_05585</name>
</gene>
<keyword evidence="1" id="KW-0479">Metal-binding</keyword>
<name>A0A933GL18_UNCTE</name>
<evidence type="ECO:0000256" key="2">
    <source>
        <dbReference type="ARBA" id="ARBA00022833"/>
    </source>
</evidence>
<accession>A0A933GL18</accession>
<organism evidence="3 4">
    <name type="scientific">Tectimicrobiota bacterium</name>
    <dbReference type="NCBI Taxonomy" id="2528274"/>
    <lineage>
        <taxon>Bacteria</taxon>
        <taxon>Pseudomonadati</taxon>
        <taxon>Nitrospinota/Tectimicrobiota group</taxon>
        <taxon>Candidatus Tectimicrobiota</taxon>
    </lineage>
</organism>
<keyword evidence="2" id="KW-0862">Zinc</keyword>
<dbReference type="PANTHER" id="PTHR36150:SF1">
    <property type="entry name" value="DNA GYRASE INHIBITOR YACG"/>
    <property type="match status" value="1"/>
</dbReference>
<dbReference type="GO" id="GO:0008270">
    <property type="term" value="F:zinc ion binding"/>
    <property type="evidence" value="ECO:0007669"/>
    <property type="project" value="InterPro"/>
</dbReference>
<dbReference type="Proteomes" id="UP000772181">
    <property type="component" value="Unassembled WGS sequence"/>
</dbReference>